<dbReference type="AlphaFoldDB" id="R9GME1"/>
<dbReference type="PATRIC" id="fig|1150600.3.peg.4144"/>
<dbReference type="EMBL" id="AQPN01000145">
    <property type="protein sequence ID" value="EOR92675.1"/>
    <property type="molecule type" value="Genomic_DNA"/>
</dbReference>
<feature type="domain" description="Heparinase II/III-like C-terminal" evidence="2">
    <location>
        <begin position="383"/>
        <end position="580"/>
    </location>
</feature>
<dbReference type="Gene3D" id="1.50.10.100">
    <property type="entry name" value="Chondroitin AC/alginate lyase"/>
    <property type="match status" value="1"/>
</dbReference>
<keyword evidence="4" id="KW-1185">Reference proteome</keyword>
<name>R9GME1_9SPHI</name>
<accession>R9GME1</accession>
<dbReference type="STRING" id="1150600.ADIARSV_4187"/>
<evidence type="ECO:0000259" key="2">
    <source>
        <dbReference type="Pfam" id="PF07940"/>
    </source>
</evidence>
<dbReference type="InterPro" id="IPR008929">
    <property type="entry name" value="Chondroitin_lyas"/>
</dbReference>
<dbReference type="Pfam" id="PF07940">
    <property type="entry name" value="Hepar_II_III_C"/>
    <property type="match status" value="1"/>
</dbReference>
<dbReference type="GO" id="GO:0016829">
    <property type="term" value="F:lyase activity"/>
    <property type="evidence" value="ECO:0007669"/>
    <property type="project" value="InterPro"/>
</dbReference>
<dbReference type="Proteomes" id="UP000014174">
    <property type="component" value="Unassembled WGS sequence"/>
</dbReference>
<dbReference type="Gene3D" id="2.70.98.70">
    <property type="match status" value="1"/>
</dbReference>
<evidence type="ECO:0000313" key="3">
    <source>
        <dbReference type="EMBL" id="EOR92675.1"/>
    </source>
</evidence>
<dbReference type="SUPFAM" id="SSF48230">
    <property type="entry name" value="Chondroitin AC/alginate lyase"/>
    <property type="match status" value="1"/>
</dbReference>
<dbReference type="PANTHER" id="PTHR38045">
    <property type="entry name" value="CHROMOSOME 1, WHOLE GENOME SHOTGUN SEQUENCE"/>
    <property type="match status" value="1"/>
</dbReference>
<dbReference type="PANTHER" id="PTHR38045:SF1">
    <property type="entry name" value="HEPARINASE II_III-LIKE PROTEIN"/>
    <property type="match status" value="1"/>
</dbReference>
<evidence type="ECO:0000256" key="1">
    <source>
        <dbReference type="ARBA" id="ARBA00004196"/>
    </source>
</evidence>
<comment type="caution">
    <text evidence="3">The sequence shown here is derived from an EMBL/GenBank/DDBJ whole genome shotgun (WGS) entry which is preliminary data.</text>
</comment>
<dbReference type="OrthoDB" id="175534at2"/>
<dbReference type="InterPro" id="IPR012480">
    <property type="entry name" value="Hepar_II_III_C"/>
</dbReference>
<proteinExistence type="predicted"/>
<sequence>MSIQYPKALFFMFFILSLQVSAQSFDLLEVKTLPPHPRILLLAQAESGIKKSIQDDSTWKGIHELILQESRKMLTHPPVERVMNGRRLLSMSRESLRRIFFLSYSWRMTRDSLFLKKAEVELRSIAGFTDWNPSHFLDVAEMTTAAAIGYDWLFPDLSAEVKALVKNAILKKGIEPSLKAENNAWLQSANNWNQVCNAGMAYGALAIYEDEPILAKAIITRSIKSVPVSMSAYAPDGAYPEGYGYWDYGTTFNILLIDALEKIFKSDFGLSKQTGFLESAAYMENMSGPIGKSFNYSDVSDAAEVHPPMFWLAKKQNKLSLLFEEKKYLQDKWLVRNRILPALIIWGEGIPIDKIEAPKELMWVGKGPTPVALMRTSWVNTNALFVGIKGGMPSSNHSHMDAGSFVMDANNERWAMDLGMQDYNSLESKGIALWDFKQTGQRWDVLRYNNYYHNTITLNNELQLVDGFAPITNFTDKPSFLSASIDLSQIYRNAALTVKRGIAIVDRRFVMIRDELISADTATTYRWVMLTPANVKLGKNGTAELSQHGKKLQLKAFGDAGITIKTWNTEPVHDYDAPNPGVTRVGFEVRIPKGSKRSFTVLLIPENDAANKGIENLQLKDWSSR</sequence>
<gene>
    <name evidence="3" type="ORF">ADIARSV_4187</name>
</gene>
<evidence type="ECO:0000313" key="4">
    <source>
        <dbReference type="Proteomes" id="UP000014174"/>
    </source>
</evidence>
<comment type="subcellular location">
    <subcellularLocation>
        <location evidence="1">Cell envelope</location>
    </subcellularLocation>
</comment>
<dbReference type="eggNOG" id="COG4225">
    <property type="taxonomic scope" value="Bacteria"/>
</dbReference>
<reference evidence="3 4" key="1">
    <citation type="journal article" date="2013" name="Genome Announc.">
        <title>Draft Genome Sequence of Arcticibacter svalbardensis Strain MN12-7T, a Member of the Family Sphingobacteriaceae Isolated from an Arctic Soil Sample.</title>
        <authorList>
            <person name="Shivaji S."/>
            <person name="Ara S."/>
            <person name="Prasad S."/>
            <person name="Manasa B.P."/>
            <person name="Begum Z."/>
            <person name="Singh A."/>
            <person name="Kumar Pinnaka A."/>
        </authorList>
    </citation>
    <scope>NUCLEOTIDE SEQUENCE [LARGE SCALE GENOMIC DNA]</scope>
    <source>
        <strain evidence="3 4">MN12-7</strain>
    </source>
</reference>
<dbReference type="RefSeq" id="WP_016197405.1">
    <property type="nucleotide sequence ID" value="NZ_AQPN01000145.1"/>
</dbReference>
<organism evidence="3 4">
    <name type="scientific">Arcticibacter svalbardensis MN12-7</name>
    <dbReference type="NCBI Taxonomy" id="1150600"/>
    <lineage>
        <taxon>Bacteria</taxon>
        <taxon>Pseudomonadati</taxon>
        <taxon>Bacteroidota</taxon>
        <taxon>Sphingobacteriia</taxon>
        <taxon>Sphingobacteriales</taxon>
        <taxon>Sphingobacteriaceae</taxon>
        <taxon>Arcticibacter</taxon>
    </lineage>
</organism>
<protein>
    <recommendedName>
        <fullName evidence="2">Heparinase II/III-like C-terminal domain-containing protein</fullName>
    </recommendedName>
</protein>
<dbReference type="GO" id="GO:0030313">
    <property type="term" value="C:cell envelope"/>
    <property type="evidence" value="ECO:0007669"/>
    <property type="project" value="UniProtKB-SubCell"/>
</dbReference>